<proteinExistence type="predicted"/>
<dbReference type="EMBL" id="CAJOBP010000291">
    <property type="protein sequence ID" value="CAF4156497.1"/>
    <property type="molecule type" value="Genomic_DNA"/>
</dbReference>
<dbReference type="AlphaFoldDB" id="A0A819YZP5"/>
<gene>
    <name evidence="3" type="ORF">HFQ381_LOCUS5742</name>
    <name evidence="4" type="ORF">QYT958_LOCUS3489</name>
    <name evidence="5" type="ORF">TOA249_LOCUS30706</name>
    <name evidence="2" type="ORF">UJA718_LOCUS3788</name>
</gene>
<keyword evidence="1" id="KW-1133">Transmembrane helix</keyword>
<organism evidence="2 6">
    <name type="scientific">Rotaria socialis</name>
    <dbReference type="NCBI Taxonomy" id="392032"/>
    <lineage>
        <taxon>Eukaryota</taxon>
        <taxon>Metazoa</taxon>
        <taxon>Spiralia</taxon>
        <taxon>Gnathifera</taxon>
        <taxon>Rotifera</taxon>
        <taxon>Eurotatoria</taxon>
        <taxon>Bdelloidea</taxon>
        <taxon>Philodinida</taxon>
        <taxon>Philodinidae</taxon>
        <taxon>Rotaria</taxon>
    </lineage>
</organism>
<keyword evidence="1" id="KW-0812">Transmembrane</keyword>
<dbReference type="Proteomes" id="UP000663851">
    <property type="component" value="Unassembled WGS sequence"/>
</dbReference>
<dbReference type="EMBL" id="CAJOBS010005554">
    <property type="protein sequence ID" value="CAF4901392.1"/>
    <property type="molecule type" value="Genomic_DNA"/>
</dbReference>
<name>A0A819YZP5_9BILA</name>
<dbReference type="GO" id="GO:0008270">
    <property type="term" value="F:zinc ion binding"/>
    <property type="evidence" value="ECO:0007669"/>
    <property type="project" value="UniProtKB-KW"/>
</dbReference>
<evidence type="ECO:0000313" key="2">
    <source>
        <dbReference type="EMBL" id="CAF4156497.1"/>
    </source>
</evidence>
<accession>A0A819YZP5</accession>
<dbReference type="InterPro" id="IPR050952">
    <property type="entry name" value="TRIM-NHL_E3_ligases"/>
</dbReference>
<dbReference type="Proteomes" id="UP000663838">
    <property type="component" value="Unassembled WGS sequence"/>
</dbReference>
<evidence type="ECO:0000313" key="4">
    <source>
        <dbReference type="EMBL" id="CAF4486434.1"/>
    </source>
</evidence>
<evidence type="ECO:0008006" key="7">
    <source>
        <dbReference type="Google" id="ProtNLM"/>
    </source>
</evidence>
<reference evidence="2" key="1">
    <citation type="submission" date="2021-02" db="EMBL/GenBank/DDBJ databases">
        <authorList>
            <person name="Nowell W R."/>
        </authorList>
    </citation>
    <scope>NUCLEOTIDE SEQUENCE</scope>
</reference>
<dbReference type="EMBL" id="CAJOBO010000245">
    <property type="protein sequence ID" value="CAF4173251.1"/>
    <property type="molecule type" value="Genomic_DNA"/>
</dbReference>
<dbReference type="InterPro" id="IPR011042">
    <property type="entry name" value="6-blade_b-propeller_TolB-like"/>
</dbReference>
<comment type="caution">
    <text evidence="2">The sequence shown here is derived from an EMBL/GenBank/DDBJ whole genome shotgun (WGS) entry which is preliminary data.</text>
</comment>
<dbReference type="Gene3D" id="2.120.10.30">
    <property type="entry name" value="TolB, C-terminal domain"/>
    <property type="match status" value="1"/>
</dbReference>
<sequence>MNNTTHYNSFLISYYKAEKYHNVDNRLNISRLAGRTTPFHSQLSDQRLASYKKRSTWSSQANSNISNVNPEFVPQVDMASETSTVRGGRLNINTQNKSISENKAESFRKNAVSFWSSSCKACLIGCLIATLLGSIVTALILTMWLTSMSDDINTLTIPTCATWNQAGITVAGNQNTTAGSDLASLNYPIDIFVDDNYTLYISDADNSRIVMYYENAASGILVAGTSVGNGSTQLSKPKGVAVDTTGAVFVATTVTTNSISSPLGTTRDLHIDCNDDIYVTDSDHHQVTMFYSNSSIGTVIAGTGVAGSASSIVSVVKSIRKFHE</sequence>
<feature type="transmembrane region" description="Helical" evidence="1">
    <location>
        <begin position="121"/>
        <end position="145"/>
    </location>
</feature>
<dbReference type="Proteomes" id="UP000663873">
    <property type="component" value="Unassembled WGS sequence"/>
</dbReference>
<keyword evidence="1" id="KW-0472">Membrane</keyword>
<dbReference type="SUPFAM" id="SSF101898">
    <property type="entry name" value="NHL repeat"/>
    <property type="match status" value="1"/>
</dbReference>
<evidence type="ECO:0000313" key="3">
    <source>
        <dbReference type="EMBL" id="CAF4173251.1"/>
    </source>
</evidence>
<evidence type="ECO:0000313" key="5">
    <source>
        <dbReference type="EMBL" id="CAF4901392.1"/>
    </source>
</evidence>
<evidence type="ECO:0000313" key="6">
    <source>
        <dbReference type="Proteomes" id="UP000663873"/>
    </source>
</evidence>
<evidence type="ECO:0000256" key="1">
    <source>
        <dbReference type="SAM" id="Phobius"/>
    </source>
</evidence>
<dbReference type="GO" id="GO:0061630">
    <property type="term" value="F:ubiquitin protein ligase activity"/>
    <property type="evidence" value="ECO:0007669"/>
    <property type="project" value="TreeGrafter"/>
</dbReference>
<dbReference type="EMBL" id="CAJOBR010000248">
    <property type="protein sequence ID" value="CAF4486434.1"/>
    <property type="molecule type" value="Genomic_DNA"/>
</dbReference>
<dbReference type="PANTHER" id="PTHR24104:SF25">
    <property type="entry name" value="PROTEIN LIN-41"/>
    <property type="match status" value="1"/>
</dbReference>
<dbReference type="Proteomes" id="UP000663848">
    <property type="component" value="Unassembled WGS sequence"/>
</dbReference>
<keyword evidence="6" id="KW-1185">Reference proteome</keyword>
<dbReference type="GO" id="GO:0000209">
    <property type="term" value="P:protein polyubiquitination"/>
    <property type="evidence" value="ECO:0007669"/>
    <property type="project" value="TreeGrafter"/>
</dbReference>
<dbReference type="PANTHER" id="PTHR24104">
    <property type="entry name" value="E3 UBIQUITIN-PROTEIN LIGASE NHLRC1-RELATED"/>
    <property type="match status" value="1"/>
</dbReference>
<protein>
    <recommendedName>
        <fullName evidence="7">NHL repeat-containing protein</fullName>
    </recommendedName>
</protein>
<dbReference type="GO" id="GO:0043161">
    <property type="term" value="P:proteasome-mediated ubiquitin-dependent protein catabolic process"/>
    <property type="evidence" value="ECO:0007669"/>
    <property type="project" value="TreeGrafter"/>
</dbReference>